<evidence type="ECO:0008006" key="3">
    <source>
        <dbReference type="Google" id="ProtNLM"/>
    </source>
</evidence>
<evidence type="ECO:0000313" key="1">
    <source>
        <dbReference type="EMBL" id="OGF67440.1"/>
    </source>
</evidence>
<sequence length="95" mass="10584">MIVSIDAPENIHDMIRGGHVFSKIMKNINNDKRVILTPTLSTTNYTIIEDLVEITKESGVEGITFSTYVSHNIVDDPLVLKVTARGTGIYTFTKM</sequence>
<reference evidence="1 2" key="1">
    <citation type="journal article" date="2016" name="Nat. Commun.">
        <title>Thousands of microbial genomes shed light on interconnected biogeochemical processes in an aquifer system.</title>
        <authorList>
            <person name="Anantharaman K."/>
            <person name="Brown C.T."/>
            <person name="Hug L.A."/>
            <person name="Sharon I."/>
            <person name="Castelle C.J."/>
            <person name="Probst A.J."/>
            <person name="Thomas B.C."/>
            <person name="Singh A."/>
            <person name="Wilkins M.J."/>
            <person name="Karaoz U."/>
            <person name="Brodie E.L."/>
            <person name="Williams K.H."/>
            <person name="Hubbard S.S."/>
            <person name="Banfield J.F."/>
        </authorList>
    </citation>
    <scope>NUCLEOTIDE SEQUENCE [LARGE SCALE GENOMIC DNA]</scope>
</reference>
<comment type="caution">
    <text evidence="1">The sequence shown here is derived from an EMBL/GenBank/DDBJ whole genome shotgun (WGS) entry which is preliminary data.</text>
</comment>
<gene>
    <name evidence="1" type="ORF">A2Y62_18255</name>
</gene>
<organism evidence="1 2">
    <name type="scientific">Candidatus Fischerbacteria bacterium RBG_13_37_8</name>
    <dbReference type="NCBI Taxonomy" id="1817863"/>
    <lineage>
        <taxon>Bacteria</taxon>
        <taxon>Candidatus Fischeribacteriota</taxon>
    </lineage>
</organism>
<evidence type="ECO:0000313" key="2">
    <source>
        <dbReference type="Proteomes" id="UP000178943"/>
    </source>
</evidence>
<dbReference type="Proteomes" id="UP000178943">
    <property type="component" value="Unassembled WGS sequence"/>
</dbReference>
<dbReference type="InterPro" id="IPR058240">
    <property type="entry name" value="rSAM_sf"/>
</dbReference>
<protein>
    <recommendedName>
        <fullName evidence="3">KaiC-like domain-containing protein</fullName>
    </recommendedName>
</protein>
<dbReference type="Gene3D" id="3.20.20.70">
    <property type="entry name" value="Aldolase class I"/>
    <property type="match status" value="1"/>
</dbReference>
<dbReference type="InterPro" id="IPR013785">
    <property type="entry name" value="Aldolase_TIM"/>
</dbReference>
<dbReference type="AlphaFoldDB" id="A0A1F5VVL8"/>
<dbReference type="STRING" id="1817863.A2Y62_18255"/>
<proteinExistence type="predicted"/>
<dbReference type="EMBL" id="MFGW01000052">
    <property type="protein sequence ID" value="OGF67440.1"/>
    <property type="molecule type" value="Genomic_DNA"/>
</dbReference>
<accession>A0A1F5VVL8</accession>
<dbReference type="SUPFAM" id="SSF102114">
    <property type="entry name" value="Radical SAM enzymes"/>
    <property type="match status" value="1"/>
</dbReference>
<name>A0A1F5VVL8_9BACT</name>